<evidence type="ECO:0000256" key="4">
    <source>
        <dbReference type="PROSITE-ProRule" id="PRU00169"/>
    </source>
</evidence>
<dbReference type="GO" id="GO:0003723">
    <property type="term" value="F:RNA binding"/>
    <property type="evidence" value="ECO:0007669"/>
    <property type="project" value="InterPro"/>
</dbReference>
<dbReference type="PROSITE" id="PS50921">
    <property type="entry name" value="ANTAR"/>
    <property type="match status" value="1"/>
</dbReference>
<evidence type="ECO:0000313" key="8">
    <source>
        <dbReference type="Proteomes" id="UP000886824"/>
    </source>
</evidence>
<dbReference type="InterPro" id="IPR001789">
    <property type="entry name" value="Sig_transdc_resp-reg_receiver"/>
</dbReference>
<dbReference type="PANTHER" id="PTHR44591">
    <property type="entry name" value="STRESS RESPONSE REGULATOR PROTEIN 1"/>
    <property type="match status" value="1"/>
</dbReference>
<dbReference type="SMART" id="SM01012">
    <property type="entry name" value="ANTAR"/>
    <property type="match status" value="1"/>
</dbReference>
<dbReference type="EMBL" id="DXCX01000007">
    <property type="protein sequence ID" value="HIY72407.1"/>
    <property type="molecule type" value="Genomic_DNA"/>
</dbReference>
<keyword evidence="2 4" id="KW-0597">Phosphoprotein</keyword>
<evidence type="ECO:0000259" key="5">
    <source>
        <dbReference type="PROSITE" id="PS50110"/>
    </source>
</evidence>
<dbReference type="Gene3D" id="3.40.50.2300">
    <property type="match status" value="1"/>
</dbReference>
<protein>
    <recommendedName>
        <fullName evidence="1">Stage 0 sporulation protein A homolog</fullName>
    </recommendedName>
</protein>
<dbReference type="GO" id="GO:0000160">
    <property type="term" value="P:phosphorelay signal transduction system"/>
    <property type="evidence" value="ECO:0007669"/>
    <property type="project" value="InterPro"/>
</dbReference>
<comment type="caution">
    <text evidence="7">The sequence shown here is derived from an EMBL/GenBank/DDBJ whole genome shotgun (WGS) entry which is preliminary data.</text>
</comment>
<sequence length="240" mass="27320">MRREHFEAPFGAPKCSLFQKVGLPWPWAQERWHGESEVLDVGTKEKRTTTLFLADDDESVRRILTCFFAQCPGYQVVGSASDGAAAVEGCKRLRPDAALLDIQMPVLGGIGAARLILEEGYAKCVVMLTAFSDRNSIREALEAGAFGYLTKPFEPDKILPTLEVCLYRSREYHLLRKEHRNLDRKLSERERVDRAKLLLMESKGMTEEEAYRYIRELSRRKNLSMARVAGYLTEQMEGTP</sequence>
<accession>A0A9D1Z1X8</accession>
<dbReference type="Pfam" id="PF03861">
    <property type="entry name" value="ANTAR"/>
    <property type="match status" value="1"/>
</dbReference>
<feature type="modified residue" description="4-aspartylphosphate" evidence="4">
    <location>
        <position position="101"/>
    </location>
</feature>
<feature type="domain" description="Response regulatory" evidence="5">
    <location>
        <begin position="50"/>
        <end position="166"/>
    </location>
</feature>
<evidence type="ECO:0000259" key="6">
    <source>
        <dbReference type="PROSITE" id="PS50921"/>
    </source>
</evidence>
<dbReference type="PIRSF" id="PIRSF036382">
    <property type="entry name" value="RR_antiterm"/>
    <property type="match status" value="1"/>
</dbReference>
<gene>
    <name evidence="7" type="ORF">H9826_00325</name>
</gene>
<comment type="function">
    <text evidence="3">May play the central regulatory role in sporulation. It may be an element of the effector pathway responsible for the activation of sporulation genes in response to nutritional stress. Spo0A may act in concert with spo0H (a sigma factor) to control the expression of some genes that are critical to the sporulation process.</text>
</comment>
<dbReference type="InterPro" id="IPR008327">
    <property type="entry name" value="Sig_transdc_resp-reg_antiterm"/>
</dbReference>
<dbReference type="Gene3D" id="1.10.10.10">
    <property type="entry name" value="Winged helix-like DNA-binding domain superfamily/Winged helix DNA-binding domain"/>
    <property type="match status" value="1"/>
</dbReference>
<name>A0A9D1Z1X8_9FIRM</name>
<dbReference type="PANTHER" id="PTHR44591:SF3">
    <property type="entry name" value="RESPONSE REGULATORY DOMAIN-CONTAINING PROTEIN"/>
    <property type="match status" value="1"/>
</dbReference>
<dbReference type="Proteomes" id="UP000886824">
    <property type="component" value="Unassembled WGS sequence"/>
</dbReference>
<evidence type="ECO:0000256" key="3">
    <source>
        <dbReference type="ARBA" id="ARBA00024867"/>
    </source>
</evidence>
<reference evidence="7" key="1">
    <citation type="journal article" date="2021" name="PeerJ">
        <title>Extensive microbial diversity within the chicken gut microbiome revealed by metagenomics and culture.</title>
        <authorList>
            <person name="Gilroy R."/>
            <person name="Ravi A."/>
            <person name="Getino M."/>
            <person name="Pursley I."/>
            <person name="Horton D.L."/>
            <person name="Alikhan N.F."/>
            <person name="Baker D."/>
            <person name="Gharbi K."/>
            <person name="Hall N."/>
            <person name="Watson M."/>
            <person name="Adriaenssens E.M."/>
            <person name="Foster-Nyarko E."/>
            <person name="Jarju S."/>
            <person name="Secka A."/>
            <person name="Antonio M."/>
            <person name="Oren A."/>
            <person name="Chaudhuri R.R."/>
            <person name="La Ragione R."/>
            <person name="Hildebrand F."/>
            <person name="Pallen M.J."/>
        </authorList>
    </citation>
    <scope>NUCLEOTIDE SEQUENCE</scope>
    <source>
        <strain evidence="7">CHK33-7979</strain>
    </source>
</reference>
<dbReference type="PROSITE" id="PS50110">
    <property type="entry name" value="RESPONSE_REGULATORY"/>
    <property type="match status" value="1"/>
</dbReference>
<dbReference type="SMART" id="SM00448">
    <property type="entry name" value="REC"/>
    <property type="match status" value="1"/>
</dbReference>
<dbReference type="Pfam" id="PF00072">
    <property type="entry name" value="Response_reg"/>
    <property type="match status" value="1"/>
</dbReference>
<evidence type="ECO:0000313" key="7">
    <source>
        <dbReference type="EMBL" id="HIY72407.1"/>
    </source>
</evidence>
<dbReference type="InterPro" id="IPR005561">
    <property type="entry name" value="ANTAR"/>
</dbReference>
<evidence type="ECO:0000256" key="1">
    <source>
        <dbReference type="ARBA" id="ARBA00018672"/>
    </source>
</evidence>
<dbReference type="SUPFAM" id="SSF52172">
    <property type="entry name" value="CheY-like"/>
    <property type="match status" value="1"/>
</dbReference>
<proteinExistence type="predicted"/>
<dbReference type="InterPro" id="IPR050595">
    <property type="entry name" value="Bact_response_regulator"/>
</dbReference>
<dbReference type="InterPro" id="IPR036388">
    <property type="entry name" value="WH-like_DNA-bd_sf"/>
</dbReference>
<feature type="domain" description="ANTAR" evidence="6">
    <location>
        <begin position="172"/>
        <end position="233"/>
    </location>
</feature>
<evidence type="ECO:0000256" key="2">
    <source>
        <dbReference type="ARBA" id="ARBA00022553"/>
    </source>
</evidence>
<organism evidence="7 8">
    <name type="scientific">Candidatus Intestinimonas merdavium</name>
    <dbReference type="NCBI Taxonomy" id="2838622"/>
    <lineage>
        <taxon>Bacteria</taxon>
        <taxon>Bacillati</taxon>
        <taxon>Bacillota</taxon>
        <taxon>Clostridia</taxon>
        <taxon>Eubacteriales</taxon>
        <taxon>Intestinimonas</taxon>
    </lineage>
</organism>
<dbReference type="AlphaFoldDB" id="A0A9D1Z1X8"/>
<dbReference type="InterPro" id="IPR011006">
    <property type="entry name" value="CheY-like_superfamily"/>
</dbReference>
<reference evidence="7" key="2">
    <citation type="submission" date="2021-04" db="EMBL/GenBank/DDBJ databases">
        <authorList>
            <person name="Gilroy R."/>
        </authorList>
    </citation>
    <scope>NUCLEOTIDE SEQUENCE</scope>
    <source>
        <strain evidence="7">CHK33-7979</strain>
    </source>
</reference>